<accession>A0A644WL20</accession>
<protein>
    <submittedName>
        <fullName evidence="1">Uncharacterized protein</fullName>
    </submittedName>
</protein>
<reference evidence="1" key="1">
    <citation type="submission" date="2019-08" db="EMBL/GenBank/DDBJ databases">
        <authorList>
            <person name="Kucharzyk K."/>
            <person name="Murdoch R.W."/>
            <person name="Higgins S."/>
            <person name="Loffler F."/>
        </authorList>
    </citation>
    <scope>NUCLEOTIDE SEQUENCE</scope>
</reference>
<organism evidence="1">
    <name type="scientific">bioreactor metagenome</name>
    <dbReference type="NCBI Taxonomy" id="1076179"/>
    <lineage>
        <taxon>unclassified sequences</taxon>
        <taxon>metagenomes</taxon>
        <taxon>ecological metagenomes</taxon>
    </lineage>
</organism>
<dbReference type="EMBL" id="VSSQ01001042">
    <property type="protein sequence ID" value="MPM04480.1"/>
    <property type="molecule type" value="Genomic_DNA"/>
</dbReference>
<comment type="caution">
    <text evidence="1">The sequence shown here is derived from an EMBL/GenBank/DDBJ whole genome shotgun (WGS) entry which is preliminary data.</text>
</comment>
<dbReference type="AlphaFoldDB" id="A0A644WL20"/>
<gene>
    <name evidence="1" type="ORF">SDC9_50757</name>
</gene>
<name>A0A644WL20_9ZZZZ</name>
<sequence>MVLSLFHKPRFLEELGSARMHGNGNAVKSLAQKDALALVVSIADSLKVLEKGLRHGVDHILGKFLPHRQDRLDSNGLHGLVLSPVGVSGNDFLREEGVLRDELVPYLAVDGNEDEVLKGADVLDRGVGSAGGVGKGVHEAVLEVVGCLGVGNEMGLEVIIGDTVRVKNLADVGFVSASRSAHGDILSLEVGDGLDAAVLGGDDLDVLGIEPGDGGDVFDLPVLEELGPVVGVVGHVVLDDDEVHVPCGKKVDVFDGGSCGLGGNVDGTA</sequence>
<evidence type="ECO:0000313" key="1">
    <source>
        <dbReference type="EMBL" id="MPM04480.1"/>
    </source>
</evidence>
<proteinExistence type="predicted"/>